<evidence type="ECO:0000313" key="2">
    <source>
        <dbReference type="Proteomes" id="UP001153332"/>
    </source>
</evidence>
<organism evidence="1 2">
    <name type="scientific">Lasiodiplodia mahajangana</name>
    <dbReference type="NCBI Taxonomy" id="1108764"/>
    <lineage>
        <taxon>Eukaryota</taxon>
        <taxon>Fungi</taxon>
        <taxon>Dikarya</taxon>
        <taxon>Ascomycota</taxon>
        <taxon>Pezizomycotina</taxon>
        <taxon>Dothideomycetes</taxon>
        <taxon>Dothideomycetes incertae sedis</taxon>
        <taxon>Botryosphaeriales</taxon>
        <taxon>Botryosphaeriaceae</taxon>
        <taxon>Lasiodiplodia</taxon>
    </lineage>
</organism>
<protein>
    <submittedName>
        <fullName evidence="1">Uncharacterized protein</fullName>
    </submittedName>
</protein>
<name>A0ACC2J952_9PEZI</name>
<evidence type="ECO:0000313" key="1">
    <source>
        <dbReference type="EMBL" id="KAJ8123929.1"/>
    </source>
</evidence>
<reference evidence="1" key="1">
    <citation type="submission" date="2022-12" db="EMBL/GenBank/DDBJ databases">
        <title>Genome Sequence of Lasiodiplodia mahajangana.</title>
        <authorList>
            <person name="Buettner E."/>
        </authorList>
    </citation>
    <scope>NUCLEOTIDE SEQUENCE</scope>
    <source>
        <strain evidence="1">VT137</strain>
    </source>
</reference>
<sequence>MATVTRAEPKQLPTTVGIVEKNPPFAMPLTTLNIVNGARLVDTGQTASILTAARLSARNSALREPILSHKMPLKILPTADAKLKPANRPAPVAELKPIA</sequence>
<proteinExistence type="predicted"/>
<accession>A0ACC2J952</accession>
<dbReference type="Proteomes" id="UP001153332">
    <property type="component" value="Unassembled WGS sequence"/>
</dbReference>
<comment type="caution">
    <text evidence="1">The sequence shown here is derived from an EMBL/GenBank/DDBJ whole genome shotgun (WGS) entry which is preliminary data.</text>
</comment>
<dbReference type="EMBL" id="JAPUUL010003250">
    <property type="protein sequence ID" value="KAJ8123929.1"/>
    <property type="molecule type" value="Genomic_DNA"/>
</dbReference>
<keyword evidence="2" id="KW-1185">Reference proteome</keyword>
<gene>
    <name evidence="1" type="ORF">O1611_g9480</name>
</gene>